<evidence type="ECO:0000313" key="3">
    <source>
        <dbReference type="Proteomes" id="UP001597458"/>
    </source>
</evidence>
<accession>A0ABW5PUK3</accession>
<reference evidence="3" key="1">
    <citation type="journal article" date="2019" name="Int. J. Syst. Evol. Microbiol.">
        <title>The Global Catalogue of Microorganisms (GCM) 10K type strain sequencing project: providing services to taxonomists for standard genome sequencing and annotation.</title>
        <authorList>
            <consortium name="The Broad Institute Genomics Platform"/>
            <consortium name="The Broad Institute Genome Sequencing Center for Infectious Disease"/>
            <person name="Wu L."/>
            <person name="Ma J."/>
        </authorList>
    </citation>
    <scope>NUCLEOTIDE SEQUENCE [LARGE SCALE GENOMIC DNA]</scope>
    <source>
        <strain evidence="3">TISTR 2241</strain>
    </source>
</reference>
<keyword evidence="3" id="KW-1185">Reference proteome</keyword>
<dbReference type="EMBL" id="JBHUMR010000023">
    <property type="protein sequence ID" value="MFD2618604.1"/>
    <property type="molecule type" value="Genomic_DNA"/>
</dbReference>
<gene>
    <name evidence="2" type="ORF">ACFSTF_15040</name>
</gene>
<protein>
    <submittedName>
        <fullName evidence="2">DUF1659 domain-containing protein</fullName>
    </submittedName>
</protein>
<dbReference type="InterPro" id="IPR012454">
    <property type="entry name" value="DUF1659"/>
</dbReference>
<dbReference type="Proteomes" id="UP001597458">
    <property type="component" value="Unassembled WGS sequence"/>
</dbReference>
<dbReference type="Pfam" id="PF07872">
    <property type="entry name" value="DUF1659"/>
    <property type="match status" value="1"/>
</dbReference>
<proteinExistence type="predicted"/>
<evidence type="ECO:0000259" key="1">
    <source>
        <dbReference type="Pfam" id="PF07872"/>
    </source>
</evidence>
<feature type="domain" description="DUF1659" evidence="1">
    <location>
        <begin position="3"/>
        <end position="71"/>
    </location>
</feature>
<sequence>MASANTLSSALSLALDGGLDEKGKQILKKKSFRNVKATASQDAVYAVAQALAPLQTLPLIDIERTDVFQIHE</sequence>
<evidence type="ECO:0000313" key="2">
    <source>
        <dbReference type="EMBL" id="MFD2618604.1"/>
    </source>
</evidence>
<name>A0ABW5PUK3_9BACI</name>
<comment type="caution">
    <text evidence="2">The sequence shown here is derived from an EMBL/GenBank/DDBJ whole genome shotgun (WGS) entry which is preliminary data.</text>
</comment>
<dbReference type="RefSeq" id="WP_141191723.1">
    <property type="nucleotide sequence ID" value="NZ_JBHUMR010000023.1"/>
</dbReference>
<organism evidence="2 3">
    <name type="scientific">Terrilactibacillus laevilacticus</name>
    <dbReference type="NCBI Taxonomy" id="1380157"/>
    <lineage>
        <taxon>Bacteria</taxon>
        <taxon>Bacillati</taxon>
        <taxon>Bacillota</taxon>
        <taxon>Bacilli</taxon>
        <taxon>Bacillales</taxon>
        <taxon>Bacillaceae</taxon>
        <taxon>Terrilactibacillus</taxon>
    </lineage>
</organism>